<gene>
    <name evidence="2 3" type="primary">rps2</name>
    <name evidence="4" type="ORF">BW920_0037</name>
    <name evidence="3" type="ORF">ChprCp002</name>
</gene>
<geneLocation type="chloroplast" evidence="3"/>
<sequence>MFKNNNKIIKLEDMVQSGMHFGHFTSEWNPRMKPFIYGERYGRHILDLVQTYYLLNDLLGFLEKSAAQGKKFLFVGTKKQAAPLIEKTAIACNSYYVNQRWLGGMLTNWKTIQQSLQQLQSFRKAEESGEWDLLKKKEIAKKKRQKLRLEKNLAGLENMKKLPDVVIIIGQSEELNAVKECRQLGITTVTLLDSNCDPYLADWYIPANDDSAATVKFLLSNFQDAILSGEKINNENQQLLNVKQNIKKSSRIKSKKT</sequence>
<dbReference type="GO" id="GO:0005763">
    <property type="term" value="C:mitochondrial small ribosomal subunit"/>
    <property type="evidence" value="ECO:0007669"/>
    <property type="project" value="TreeGrafter"/>
</dbReference>
<dbReference type="InterPro" id="IPR005706">
    <property type="entry name" value="Ribosomal_uS2_bac/mit/plastid"/>
</dbReference>
<dbReference type="InterPro" id="IPR001865">
    <property type="entry name" value="Ribosomal_uS2"/>
</dbReference>
<keyword evidence="3" id="KW-0150">Chloroplast</keyword>
<dbReference type="GO" id="GO:0006412">
    <property type="term" value="P:translation"/>
    <property type="evidence" value="ECO:0007669"/>
    <property type="project" value="UniProtKB-UniRule"/>
</dbReference>
<reference evidence="3" key="1">
    <citation type="submission" date="2013-03" db="EMBL/GenBank/DDBJ databases">
        <title>Organelle genomes of microalga Chlorella protothecoides reveal evolution from autotroph to heterotroph.</title>
        <authorList>
            <person name="Yan D."/>
            <person name="Wang Y."/>
            <person name="Shen Y."/>
            <person name="Gong J."/>
            <person name="Gao C."/>
            <person name="Jiang H."/>
            <person name="Dai J."/>
            <person name="Wu Q."/>
        </authorList>
    </citation>
    <scope>NUCLEOTIDE SEQUENCE</scope>
</reference>
<dbReference type="EMBL" id="KY613608">
    <property type="protein sequence ID" value="ARU77459.1"/>
    <property type="molecule type" value="Genomic_DNA"/>
</dbReference>
<proteinExistence type="inferred from homology"/>
<evidence type="ECO:0000313" key="3">
    <source>
        <dbReference type="EMBL" id="AGN72447.1"/>
    </source>
</evidence>
<protein>
    <recommendedName>
        <fullName evidence="2">Small ribosomal subunit protein uS2c</fullName>
    </recommendedName>
</protein>
<dbReference type="SUPFAM" id="SSF52313">
    <property type="entry name" value="Ribosomal protein S2"/>
    <property type="match status" value="1"/>
</dbReference>
<dbReference type="PRINTS" id="PR00395">
    <property type="entry name" value="RIBOSOMALS2"/>
</dbReference>
<evidence type="ECO:0000313" key="4">
    <source>
        <dbReference type="EMBL" id="ARU77459.1"/>
    </source>
</evidence>
<dbReference type="Pfam" id="PF00318">
    <property type="entry name" value="Ribosomal_S2"/>
    <property type="match status" value="1"/>
</dbReference>
<accession>A0A0A6ZEG2</accession>
<reference evidence="4" key="2">
    <citation type="submission" date="2017-02" db="EMBL/GenBank/DDBJ databases">
        <title>Whole genome sequencing of photosynthetic microalga Auxenochlorella protothecoides UTEX 2341.</title>
        <authorList>
            <person name="Patelou M."/>
            <person name="Skliros D."/>
            <person name="Kalliampakou K.I."/>
            <person name="Ioannidis N.E."/>
            <person name="Papazi A."/>
            <person name="Katharios P."/>
            <person name="Kotzabasis K."/>
            <person name="Flemetakis E."/>
        </authorList>
    </citation>
    <scope>NUCLEOTIDE SEQUENCE</scope>
    <source>
        <strain evidence="4">UTEX 2341</strain>
    </source>
</reference>
<dbReference type="Gene3D" id="1.10.287.610">
    <property type="entry name" value="Helix hairpin bin"/>
    <property type="match status" value="1"/>
</dbReference>
<evidence type="ECO:0000256" key="2">
    <source>
        <dbReference type="HAMAP-Rule" id="MF_00291"/>
    </source>
</evidence>
<evidence type="ECO:0000256" key="1">
    <source>
        <dbReference type="ARBA" id="ARBA00006242"/>
    </source>
</evidence>
<comment type="similarity">
    <text evidence="1 2">Belongs to the universal ribosomal protein uS2 family.</text>
</comment>
<dbReference type="InterPro" id="IPR023591">
    <property type="entry name" value="Ribosomal_uS2_flav_dom_sf"/>
</dbReference>
<dbReference type="GO" id="GO:0003735">
    <property type="term" value="F:structural constituent of ribosome"/>
    <property type="evidence" value="ECO:0007669"/>
    <property type="project" value="InterPro"/>
</dbReference>
<dbReference type="HAMAP" id="MF_00291_B">
    <property type="entry name" value="Ribosomal_uS2_B"/>
    <property type="match status" value="1"/>
</dbReference>
<dbReference type="PANTHER" id="PTHR12534">
    <property type="entry name" value="30S RIBOSOMAL PROTEIN S2 PROKARYOTIC AND ORGANELLAR"/>
    <property type="match status" value="1"/>
</dbReference>
<dbReference type="AlphaFoldDB" id="A0A0A6ZEG2"/>
<dbReference type="CDD" id="cd01425">
    <property type="entry name" value="RPS2"/>
    <property type="match status" value="1"/>
</dbReference>
<keyword evidence="2" id="KW-0687">Ribonucleoprotein</keyword>
<name>A0A0A6ZEG2_AUXPR</name>
<keyword evidence="2 3" id="KW-0689">Ribosomal protein</keyword>
<keyword evidence="3" id="KW-0934">Plastid</keyword>
<dbReference type="EMBL" id="KC843975">
    <property type="protein sequence ID" value="AGN72447.1"/>
    <property type="molecule type" value="Genomic_DNA"/>
</dbReference>
<dbReference type="GO" id="GO:0009507">
    <property type="term" value="C:chloroplast"/>
    <property type="evidence" value="ECO:0007669"/>
    <property type="project" value="UniProtKB-SubCell"/>
</dbReference>
<dbReference type="NCBIfam" id="TIGR01011">
    <property type="entry name" value="rpsB_bact"/>
    <property type="match status" value="1"/>
</dbReference>
<dbReference type="Gene3D" id="3.40.50.10490">
    <property type="entry name" value="Glucose-6-phosphate isomerase like protein, domain 1"/>
    <property type="match status" value="1"/>
</dbReference>
<dbReference type="PANTHER" id="PTHR12534:SF0">
    <property type="entry name" value="SMALL RIBOSOMAL SUBUNIT PROTEIN US2M"/>
    <property type="match status" value="1"/>
</dbReference>
<comment type="subcellular location">
    <subcellularLocation>
        <location evidence="2">Plastid</location>
        <location evidence="2">Chloroplast</location>
    </subcellularLocation>
</comment>
<organism evidence="3">
    <name type="scientific">Auxenochlorella protothecoides</name>
    <name type="common">Green microalga</name>
    <name type="synonym">Chlorella protothecoides</name>
    <dbReference type="NCBI Taxonomy" id="3075"/>
    <lineage>
        <taxon>Eukaryota</taxon>
        <taxon>Viridiplantae</taxon>
        <taxon>Chlorophyta</taxon>
        <taxon>core chlorophytes</taxon>
        <taxon>Trebouxiophyceae</taxon>
        <taxon>Chlorellales</taxon>
        <taxon>Chlorellaceae</taxon>
        <taxon>Auxenochlorella</taxon>
    </lineage>
</organism>